<dbReference type="PANTHER" id="PTHR37422">
    <property type="entry name" value="TEICHURONIC ACID BIOSYNTHESIS PROTEIN TUAE"/>
    <property type="match status" value="1"/>
</dbReference>
<keyword evidence="3 5" id="KW-1133">Transmembrane helix</keyword>
<feature type="transmembrane region" description="Helical" evidence="5">
    <location>
        <begin position="86"/>
        <end position="106"/>
    </location>
</feature>
<feature type="transmembrane region" description="Helical" evidence="5">
    <location>
        <begin position="346"/>
        <end position="370"/>
    </location>
</feature>
<keyword evidence="4 5" id="KW-0472">Membrane</keyword>
<feature type="transmembrane region" description="Helical" evidence="5">
    <location>
        <begin position="143"/>
        <end position="164"/>
    </location>
</feature>
<reference evidence="7 8" key="1">
    <citation type="submission" date="2018-08" db="EMBL/GenBank/DDBJ databases">
        <title>Genomic Encyclopedia of Archaeal and Bacterial Type Strains, Phase II (KMG-II): from individual species to whole genera.</title>
        <authorList>
            <person name="Goeker M."/>
        </authorList>
    </citation>
    <scope>NUCLEOTIDE SEQUENCE [LARGE SCALE GENOMIC DNA]</scope>
    <source>
        <strain evidence="7 8">DSM 45791</strain>
    </source>
</reference>
<dbReference type="AlphaFoldDB" id="A0A3E0IAV2"/>
<organism evidence="7 8">
    <name type="scientific">Kutzneria buriramensis</name>
    <dbReference type="NCBI Taxonomy" id="1045776"/>
    <lineage>
        <taxon>Bacteria</taxon>
        <taxon>Bacillati</taxon>
        <taxon>Actinomycetota</taxon>
        <taxon>Actinomycetes</taxon>
        <taxon>Pseudonocardiales</taxon>
        <taxon>Pseudonocardiaceae</taxon>
        <taxon>Kutzneria</taxon>
    </lineage>
</organism>
<dbReference type="InterPro" id="IPR051533">
    <property type="entry name" value="WaaL-like"/>
</dbReference>
<evidence type="ECO:0000256" key="1">
    <source>
        <dbReference type="ARBA" id="ARBA00004141"/>
    </source>
</evidence>
<dbReference type="OrthoDB" id="5243524at2"/>
<sequence>MTVAAAGRRVPVTTLAAEALFRVSPHVVLAVYMLLLALPQNNVLAGGGGAITPARIVAGGCLLWWLVARFAGGFKLATGPNPVRRIVLVALGLLAAADAVAFIGGVPDSRISGADRTAMLFVLAAGVALLVCDGLSSTRALRAVFAGAVVGFSCSAIAAIGQFVHAVDLRTLTVFPGLVTQQLVSISLPRGGLVRSLGFANHPIELAATAAAMLPLTLHLARYGRLKTFWWACAAVLAVGPLVSISRTGLLGLAVVALFLLPRYGLVRWLLAGGLMASMVLAAGVVQPKLMDVLVGTVAGSSKDSSIWSRLTKYDYVWQHFLAKPLGGQGLGTYVTSVQPFLDNQYLLTAVESGLPGLVGFVLLLGVPMWWSFRFWRSKKIESPPQVRDAAWAIGVALLVCALSFGTYDGLTFPQFEGVSLMLVGSAGALYRIARRTEVVA</sequence>
<feature type="transmembrane region" description="Helical" evidence="5">
    <location>
        <begin position="229"/>
        <end position="259"/>
    </location>
</feature>
<dbReference type="Pfam" id="PF04932">
    <property type="entry name" value="Wzy_C"/>
    <property type="match status" value="1"/>
</dbReference>
<evidence type="ECO:0000256" key="2">
    <source>
        <dbReference type="ARBA" id="ARBA00022692"/>
    </source>
</evidence>
<dbReference type="GO" id="GO:0016020">
    <property type="term" value="C:membrane"/>
    <property type="evidence" value="ECO:0007669"/>
    <property type="project" value="UniProtKB-SubCell"/>
</dbReference>
<name>A0A3E0IAV2_9PSEU</name>
<keyword evidence="8" id="KW-1185">Reference proteome</keyword>
<protein>
    <submittedName>
        <fullName evidence="7">O-antigen ligase</fullName>
    </submittedName>
</protein>
<feature type="domain" description="O-antigen ligase-related" evidence="6">
    <location>
        <begin position="234"/>
        <end position="362"/>
    </location>
</feature>
<dbReference type="EMBL" id="QUNO01000001">
    <property type="protein sequence ID" value="REH55275.1"/>
    <property type="molecule type" value="Genomic_DNA"/>
</dbReference>
<dbReference type="GO" id="GO:0016874">
    <property type="term" value="F:ligase activity"/>
    <property type="evidence" value="ECO:0007669"/>
    <property type="project" value="UniProtKB-KW"/>
</dbReference>
<feature type="transmembrane region" description="Helical" evidence="5">
    <location>
        <begin position="20"/>
        <end position="38"/>
    </location>
</feature>
<accession>A0A3E0IAV2</accession>
<dbReference type="PANTHER" id="PTHR37422:SF13">
    <property type="entry name" value="LIPOPOLYSACCHARIDE BIOSYNTHESIS PROTEIN PA4999-RELATED"/>
    <property type="match status" value="1"/>
</dbReference>
<feature type="transmembrane region" description="Helical" evidence="5">
    <location>
        <begin position="44"/>
        <end position="66"/>
    </location>
</feature>
<feature type="transmembrane region" description="Helical" evidence="5">
    <location>
        <begin position="390"/>
        <end position="408"/>
    </location>
</feature>
<keyword evidence="2 5" id="KW-0812">Transmembrane</keyword>
<dbReference type="RefSeq" id="WP_116172231.1">
    <property type="nucleotide sequence ID" value="NZ_CP144375.1"/>
</dbReference>
<keyword evidence="7" id="KW-0436">Ligase</keyword>
<comment type="subcellular location">
    <subcellularLocation>
        <location evidence="1">Membrane</location>
        <topology evidence="1">Multi-pass membrane protein</topology>
    </subcellularLocation>
</comment>
<feature type="transmembrane region" description="Helical" evidence="5">
    <location>
        <begin position="266"/>
        <end position="286"/>
    </location>
</feature>
<evidence type="ECO:0000256" key="4">
    <source>
        <dbReference type="ARBA" id="ARBA00023136"/>
    </source>
</evidence>
<evidence type="ECO:0000256" key="5">
    <source>
        <dbReference type="SAM" id="Phobius"/>
    </source>
</evidence>
<evidence type="ECO:0000313" key="8">
    <source>
        <dbReference type="Proteomes" id="UP000256269"/>
    </source>
</evidence>
<proteinExistence type="predicted"/>
<evidence type="ECO:0000259" key="6">
    <source>
        <dbReference type="Pfam" id="PF04932"/>
    </source>
</evidence>
<feature type="transmembrane region" description="Helical" evidence="5">
    <location>
        <begin position="118"/>
        <end position="136"/>
    </location>
</feature>
<evidence type="ECO:0000256" key="3">
    <source>
        <dbReference type="ARBA" id="ARBA00022989"/>
    </source>
</evidence>
<dbReference type="InterPro" id="IPR007016">
    <property type="entry name" value="O-antigen_ligase-rel_domated"/>
</dbReference>
<evidence type="ECO:0000313" key="7">
    <source>
        <dbReference type="EMBL" id="REH55275.1"/>
    </source>
</evidence>
<dbReference type="Proteomes" id="UP000256269">
    <property type="component" value="Unassembled WGS sequence"/>
</dbReference>
<comment type="caution">
    <text evidence="7">The sequence shown here is derived from an EMBL/GenBank/DDBJ whole genome shotgun (WGS) entry which is preliminary data.</text>
</comment>
<gene>
    <name evidence="7" type="ORF">BCF44_101295</name>
</gene>